<dbReference type="AlphaFoldDB" id="A0A1F2PCB6"/>
<evidence type="ECO:0000313" key="1">
    <source>
        <dbReference type="EMBL" id="OFV68685.1"/>
    </source>
</evidence>
<dbReference type="Proteomes" id="UP000186940">
    <property type="component" value="Unassembled WGS sequence"/>
</dbReference>
<keyword evidence="2" id="KW-1185">Reference proteome</keyword>
<comment type="caution">
    <text evidence="1">The sequence shown here is derived from an EMBL/GenBank/DDBJ whole genome shotgun (WGS) entry which is preliminary data.</text>
</comment>
<dbReference type="Gene3D" id="1.10.10.10">
    <property type="entry name" value="Winged helix-like DNA-binding domain superfamily/Winged helix DNA-binding domain"/>
    <property type="match status" value="1"/>
</dbReference>
<organism evidence="1 2">
    <name type="scientific">Candidatus Syntropharchaeum caldarium</name>
    <dbReference type="NCBI Taxonomy" id="1838285"/>
    <lineage>
        <taxon>Archaea</taxon>
        <taxon>Methanobacteriati</taxon>
        <taxon>Methanobacteriota</taxon>
        <taxon>Stenosarchaea group</taxon>
        <taxon>Methanomicrobia</taxon>
        <taxon>Methanosarcinales</taxon>
        <taxon>ANME-2 cluster</taxon>
        <taxon>Candidatus Syntropharchaeum</taxon>
    </lineage>
</organism>
<proteinExistence type="predicted"/>
<evidence type="ECO:0000313" key="2">
    <source>
        <dbReference type="Proteomes" id="UP000186940"/>
    </source>
</evidence>
<protein>
    <submittedName>
        <fullName evidence="1">Transcriptional regulator</fullName>
    </submittedName>
</protein>
<sequence length="124" mass="14393">MRERSIHVLDDDDTKIVDLLIKLGFKKNVANVIVFLSKVDGATSRSIEYAADLRQPEVSITMREMHQHNWVLEREIKQGGKGRPIKEYRLAVDIGSIVDEIEALKKREFEEDMDCIRKLKDLIK</sequence>
<dbReference type="EMBL" id="LYOS01000001">
    <property type="protein sequence ID" value="OFV68685.1"/>
    <property type="molecule type" value="Genomic_DNA"/>
</dbReference>
<dbReference type="InterPro" id="IPR036388">
    <property type="entry name" value="WH-like_DNA-bd_sf"/>
</dbReference>
<name>A0A1F2PCB6_9EURY</name>
<accession>A0A1F2PCB6</accession>
<dbReference type="STRING" id="1838285.SCAL_000361"/>
<dbReference type="PIRSF" id="PIRSF037373">
    <property type="entry name" value="UCP037373_trxn_reg"/>
    <property type="match status" value="1"/>
</dbReference>
<reference evidence="1" key="1">
    <citation type="submission" date="2016-05" db="EMBL/GenBank/DDBJ databases">
        <title>Microbial consortia oxidize butane by reversing methanogenesis.</title>
        <authorList>
            <person name="Laso-Perez R."/>
            <person name="Richter M."/>
            <person name="Wegener G."/>
            <person name="Musat F."/>
        </authorList>
    </citation>
    <scope>NUCLEOTIDE SEQUENCE [LARGE SCALE GENOMIC DNA]</scope>
    <source>
        <strain evidence="1">BOX2</strain>
    </source>
</reference>
<dbReference type="InterPro" id="IPR017185">
    <property type="entry name" value="UCP037373_trxn_reg"/>
</dbReference>
<gene>
    <name evidence="1" type="ORF">SCAL_000361</name>
</gene>